<keyword evidence="3" id="KW-1185">Reference proteome</keyword>
<reference evidence="2 3" key="2">
    <citation type="submission" date="2016-08" db="EMBL/GenBank/DDBJ databases">
        <title>Pervasive Adenine N6-methylation of Active Genes in Fungi.</title>
        <authorList>
            <consortium name="DOE Joint Genome Institute"/>
            <person name="Mondo S.J."/>
            <person name="Dannebaum R.O."/>
            <person name="Kuo R.C."/>
            <person name="Labutti K."/>
            <person name="Haridas S."/>
            <person name="Kuo A."/>
            <person name="Salamov A."/>
            <person name="Ahrendt S.R."/>
            <person name="Lipzen A."/>
            <person name="Sullivan W."/>
            <person name="Andreopoulos W.B."/>
            <person name="Clum A."/>
            <person name="Lindquist E."/>
            <person name="Daum C."/>
            <person name="Ramamoorthy G.K."/>
            <person name="Gryganskyi A."/>
            <person name="Culley D."/>
            <person name="Magnuson J.K."/>
            <person name="James T.Y."/>
            <person name="O'Malley M.A."/>
            <person name="Stajich J.E."/>
            <person name="Spatafora J.W."/>
            <person name="Visel A."/>
            <person name="Grigoriev I.V."/>
        </authorList>
    </citation>
    <scope>NUCLEOTIDE SEQUENCE [LARGE SCALE GENOMIC DNA]</scope>
    <source>
        <strain evidence="2 3">S4</strain>
    </source>
</reference>
<feature type="chain" id="PRO_5012146652" description="Transglutaminase-like domain-containing protein" evidence="1">
    <location>
        <begin position="20"/>
        <end position="346"/>
    </location>
</feature>
<evidence type="ECO:0000313" key="2">
    <source>
        <dbReference type="EMBL" id="ORX76362.1"/>
    </source>
</evidence>
<dbReference type="Pfam" id="PF13306">
    <property type="entry name" value="LRR_5"/>
    <property type="match status" value="1"/>
</dbReference>
<dbReference type="AlphaFoldDB" id="A0A1Y1WSD5"/>
<reference evidence="2 3" key="1">
    <citation type="submission" date="2016-08" db="EMBL/GenBank/DDBJ databases">
        <title>A Parts List for Fungal Cellulosomes Revealed by Comparative Genomics.</title>
        <authorList>
            <consortium name="DOE Joint Genome Institute"/>
            <person name="Haitjema C.H."/>
            <person name="Gilmore S.P."/>
            <person name="Henske J.K."/>
            <person name="Solomon K.V."/>
            <person name="De Groot R."/>
            <person name="Kuo A."/>
            <person name="Mondo S.J."/>
            <person name="Salamov A.A."/>
            <person name="Labutti K."/>
            <person name="Zhao Z."/>
            <person name="Chiniquy J."/>
            <person name="Barry K."/>
            <person name="Brewer H.M."/>
            <person name="Purvine S.O."/>
            <person name="Wright A.T."/>
            <person name="Boxma B."/>
            <person name="Van Alen T."/>
            <person name="Hackstein J.H."/>
            <person name="Baker S.E."/>
            <person name="Grigoriev I.V."/>
            <person name="O'Malley M.A."/>
        </authorList>
    </citation>
    <scope>NUCLEOTIDE SEQUENCE [LARGE SCALE GENOMIC DNA]</scope>
    <source>
        <strain evidence="2 3">S4</strain>
    </source>
</reference>
<name>A0A1Y1WSD5_9FUNG</name>
<dbReference type="OrthoDB" id="2123692at2759"/>
<evidence type="ECO:0008006" key="4">
    <source>
        <dbReference type="Google" id="ProtNLM"/>
    </source>
</evidence>
<dbReference type="Gene3D" id="3.80.10.10">
    <property type="entry name" value="Ribonuclease Inhibitor"/>
    <property type="match status" value="1"/>
</dbReference>
<keyword evidence="1" id="KW-0732">Signal</keyword>
<dbReference type="InterPro" id="IPR032675">
    <property type="entry name" value="LRR_dom_sf"/>
</dbReference>
<evidence type="ECO:0000256" key="1">
    <source>
        <dbReference type="SAM" id="SignalP"/>
    </source>
</evidence>
<evidence type="ECO:0000313" key="3">
    <source>
        <dbReference type="Proteomes" id="UP000193944"/>
    </source>
</evidence>
<accession>A0A1Y1WSD5</accession>
<feature type="signal peptide" evidence="1">
    <location>
        <begin position="1"/>
        <end position="19"/>
    </location>
</feature>
<comment type="caution">
    <text evidence="2">The sequence shown here is derived from an EMBL/GenBank/DDBJ whole genome shotgun (WGS) entry which is preliminary data.</text>
</comment>
<dbReference type="EMBL" id="MCFG01000303">
    <property type="protein sequence ID" value="ORX76362.1"/>
    <property type="molecule type" value="Genomic_DNA"/>
</dbReference>
<organism evidence="2 3">
    <name type="scientific">Anaeromyces robustus</name>
    <dbReference type="NCBI Taxonomy" id="1754192"/>
    <lineage>
        <taxon>Eukaryota</taxon>
        <taxon>Fungi</taxon>
        <taxon>Fungi incertae sedis</taxon>
        <taxon>Chytridiomycota</taxon>
        <taxon>Chytridiomycota incertae sedis</taxon>
        <taxon>Neocallimastigomycetes</taxon>
        <taxon>Neocallimastigales</taxon>
        <taxon>Neocallimastigaceae</taxon>
        <taxon>Anaeromyces</taxon>
    </lineage>
</organism>
<protein>
    <recommendedName>
        <fullName evidence="4">Transglutaminase-like domain-containing protein</fullName>
    </recommendedName>
</protein>
<sequence>MKLINIAYIIVLNIWMVYARPDYADEINKSDGKFHYWVSYETKTATIMGVEPKYANSNTLYVEPVLNVNGKVFTVNQIGAAAFSNNNVKNLIIPERVKKINISPNAFFNSYIETINFRCKEVTVTNELAFDGCNKHVHFKGNGVQSLVDNYSKYLLQKWGLPVNYQKYTDNSDPNDSKRLHDLYTLAKKLKEHVTYMESAAHSDTAASALLLKAGNSEGIARAFRTMSITMGILSHETYVGFDAKYYRWNYVKVKRDNQYRYWYNIDIVHSTYGSSYNKNVFRKVGEQKAILKKAYNLSSDKELDFNNWQIYENRYNYPEEWTYNTPYIYQLYSWMVRNRACCFAE</sequence>
<dbReference type="Proteomes" id="UP000193944">
    <property type="component" value="Unassembled WGS sequence"/>
</dbReference>
<dbReference type="InterPro" id="IPR026906">
    <property type="entry name" value="LRR_5"/>
</dbReference>
<gene>
    <name evidence="2" type="ORF">BCR32DRAFT_248807</name>
</gene>
<proteinExistence type="predicted"/>